<sequence>MADAAIIDALRRMGLVGPDEAVRLTPLTGGVSSDIHLVEAAGRRFCVKRALARLKVAAVWEVPLQRNAAEADWLRQVGAWLPSAAPEVLGEDAGLGCFAMSYLPPAENPVWKAELLAGRIDTGFAGRVGQDLAAIHARSAADPTMAGRFAHDATFEAIRIEPYLLATGRAHPALAGRFAALAAATLACRRALVHGDASPKNILTGAQGPVFLDAECAWFGDPAFDLAFCLNHLLLKGARGGADRRGYLAAFSALAEAYRAGIAWEEPAGLEARAAALLPALFLARIDGKSPVEYLTAEAERDAVRRCAVPLVAEPPARLADIAVRWISTP</sequence>
<evidence type="ECO:0000256" key="5">
    <source>
        <dbReference type="ARBA" id="ARBA00022840"/>
    </source>
</evidence>
<name>A0ABU0JDM8_9HYPH</name>
<comment type="similarity">
    <text evidence="1">Belongs to the methylthioribose kinase family.</text>
</comment>
<reference evidence="7 8" key="1">
    <citation type="submission" date="2023-07" db="EMBL/GenBank/DDBJ databases">
        <title>Genomic Encyclopedia of Type Strains, Phase IV (KMG-IV): sequencing the most valuable type-strain genomes for metagenomic binning, comparative biology and taxonomic classification.</title>
        <authorList>
            <person name="Goeker M."/>
        </authorList>
    </citation>
    <scope>NUCLEOTIDE SEQUENCE [LARGE SCALE GENOMIC DNA]</scope>
    <source>
        <strain evidence="7 8">DSM 19619</strain>
    </source>
</reference>
<dbReference type="Pfam" id="PF01636">
    <property type="entry name" value="APH"/>
    <property type="match status" value="1"/>
</dbReference>
<keyword evidence="2" id="KW-0808">Transferase</keyword>
<keyword evidence="8" id="KW-1185">Reference proteome</keyword>
<dbReference type="Proteomes" id="UP001242480">
    <property type="component" value="Unassembled WGS sequence"/>
</dbReference>
<dbReference type="InterPro" id="IPR011009">
    <property type="entry name" value="Kinase-like_dom_sf"/>
</dbReference>
<dbReference type="SUPFAM" id="SSF56112">
    <property type="entry name" value="Protein kinase-like (PK-like)"/>
    <property type="match status" value="1"/>
</dbReference>
<protein>
    <submittedName>
        <fullName evidence="7">Aminoglycoside phosphotransferase (APT) family kinase protein</fullName>
    </submittedName>
</protein>
<keyword evidence="5" id="KW-0067">ATP-binding</keyword>
<evidence type="ECO:0000256" key="2">
    <source>
        <dbReference type="ARBA" id="ARBA00022679"/>
    </source>
</evidence>
<dbReference type="GO" id="GO:0016301">
    <property type="term" value="F:kinase activity"/>
    <property type="evidence" value="ECO:0007669"/>
    <property type="project" value="UniProtKB-KW"/>
</dbReference>
<dbReference type="EMBL" id="JAUSVX010000012">
    <property type="protein sequence ID" value="MDQ0472391.1"/>
    <property type="molecule type" value="Genomic_DNA"/>
</dbReference>
<feature type="domain" description="Aminoglycoside phosphotransferase" evidence="6">
    <location>
        <begin position="24"/>
        <end position="256"/>
    </location>
</feature>
<dbReference type="Gene3D" id="3.90.1200.10">
    <property type="match status" value="1"/>
</dbReference>
<proteinExistence type="inferred from homology"/>
<dbReference type="PANTHER" id="PTHR34273">
    <property type="entry name" value="METHYLTHIORIBOSE KINASE"/>
    <property type="match status" value="1"/>
</dbReference>
<keyword evidence="4 7" id="KW-0418">Kinase</keyword>
<evidence type="ECO:0000256" key="4">
    <source>
        <dbReference type="ARBA" id="ARBA00022777"/>
    </source>
</evidence>
<evidence type="ECO:0000256" key="1">
    <source>
        <dbReference type="ARBA" id="ARBA00010165"/>
    </source>
</evidence>
<dbReference type="Gene3D" id="3.30.200.20">
    <property type="entry name" value="Phosphorylase Kinase, domain 1"/>
    <property type="match status" value="1"/>
</dbReference>
<evidence type="ECO:0000256" key="3">
    <source>
        <dbReference type="ARBA" id="ARBA00022741"/>
    </source>
</evidence>
<dbReference type="InterPro" id="IPR002575">
    <property type="entry name" value="Aminoglycoside_PTrfase"/>
</dbReference>
<dbReference type="PANTHER" id="PTHR34273:SF2">
    <property type="entry name" value="METHYLTHIORIBOSE KINASE"/>
    <property type="match status" value="1"/>
</dbReference>
<accession>A0ABU0JDM8</accession>
<dbReference type="RefSeq" id="WP_307279166.1">
    <property type="nucleotide sequence ID" value="NZ_JAUSVX010000012.1"/>
</dbReference>
<evidence type="ECO:0000313" key="7">
    <source>
        <dbReference type="EMBL" id="MDQ0472391.1"/>
    </source>
</evidence>
<comment type="caution">
    <text evidence="7">The sequence shown here is derived from an EMBL/GenBank/DDBJ whole genome shotgun (WGS) entry which is preliminary data.</text>
</comment>
<evidence type="ECO:0000259" key="6">
    <source>
        <dbReference type="Pfam" id="PF01636"/>
    </source>
</evidence>
<organism evidence="7 8">
    <name type="scientific">Labrys wisconsinensis</name>
    <dbReference type="NCBI Taxonomy" id="425677"/>
    <lineage>
        <taxon>Bacteria</taxon>
        <taxon>Pseudomonadati</taxon>
        <taxon>Pseudomonadota</taxon>
        <taxon>Alphaproteobacteria</taxon>
        <taxon>Hyphomicrobiales</taxon>
        <taxon>Xanthobacteraceae</taxon>
        <taxon>Labrys</taxon>
    </lineage>
</organism>
<keyword evidence="3" id="KW-0547">Nucleotide-binding</keyword>
<gene>
    <name evidence="7" type="ORF">QO011_005420</name>
</gene>
<evidence type="ECO:0000313" key="8">
    <source>
        <dbReference type="Proteomes" id="UP001242480"/>
    </source>
</evidence>